<gene>
    <name evidence="2" type="ORF">GY169_13350</name>
</gene>
<dbReference type="KEGG" id="kgn:GY169_13350"/>
<protein>
    <submittedName>
        <fullName evidence="2">Uncharacterized protein</fullName>
    </submittedName>
</protein>
<dbReference type="PROSITE" id="PS51257">
    <property type="entry name" value="PROKAR_LIPOPROTEIN"/>
    <property type="match status" value="1"/>
</dbReference>
<dbReference type="EMBL" id="CP050321">
    <property type="protein sequence ID" value="QIR27728.1"/>
    <property type="molecule type" value="Genomic_DNA"/>
</dbReference>
<reference evidence="2 3" key="1">
    <citation type="submission" date="2020-02" db="EMBL/GenBank/DDBJ databases">
        <title>Whole genome PO2S7.</title>
        <authorList>
            <person name="Singha K.M."/>
        </authorList>
    </citation>
    <scope>NUCLEOTIDE SEQUENCE [LARGE SCALE GENOMIC DNA]</scope>
    <source>
        <strain evidence="2 3">PO2S7</strain>
    </source>
</reference>
<proteinExistence type="predicted"/>
<sequence length="136" mass="14755">MKKLILTCALLASFGAMATSHTVYSCGKQYAVVAASDFIEDGVHKNIIGVVENGKTIGGSSEVINGNDGLTLNHYAFGYDGSILDNEGFHNVNNADKREFVFVTRIKKSGKGVDMNYRLLETHGDQVYDCTEVQGK</sequence>
<feature type="signal peptide" evidence="1">
    <location>
        <begin position="1"/>
        <end position="18"/>
    </location>
</feature>
<evidence type="ECO:0000256" key="1">
    <source>
        <dbReference type="SAM" id="SignalP"/>
    </source>
</evidence>
<name>A0A6G9RLW4_9ENTR</name>
<organism evidence="2 3">
    <name type="scientific">Kluyvera genomosp. 3</name>
    <dbReference type="NCBI Taxonomy" id="2774055"/>
    <lineage>
        <taxon>Bacteria</taxon>
        <taxon>Pseudomonadati</taxon>
        <taxon>Pseudomonadota</taxon>
        <taxon>Gammaproteobacteria</taxon>
        <taxon>Enterobacterales</taxon>
        <taxon>Enterobacteriaceae</taxon>
        <taxon>Kluyvera</taxon>
    </lineage>
</organism>
<dbReference type="Proteomes" id="UP000503580">
    <property type="component" value="Chromosome"/>
</dbReference>
<dbReference type="AlphaFoldDB" id="A0A6G9RLW4"/>
<evidence type="ECO:0000313" key="2">
    <source>
        <dbReference type="EMBL" id="QIR27728.1"/>
    </source>
</evidence>
<dbReference type="RefSeq" id="WP_167576042.1">
    <property type="nucleotide sequence ID" value="NZ_CP050321.1"/>
</dbReference>
<feature type="chain" id="PRO_5026230727" evidence="1">
    <location>
        <begin position="19"/>
        <end position="136"/>
    </location>
</feature>
<accession>A0A6G9RLW4</accession>
<evidence type="ECO:0000313" key="3">
    <source>
        <dbReference type="Proteomes" id="UP000503580"/>
    </source>
</evidence>
<keyword evidence="3" id="KW-1185">Reference proteome</keyword>
<keyword evidence="1" id="KW-0732">Signal</keyword>